<accession>A0A3L7A877</accession>
<dbReference type="NCBIfam" id="TIGR01312">
    <property type="entry name" value="XylB"/>
    <property type="match status" value="1"/>
</dbReference>
<evidence type="ECO:0000256" key="8">
    <source>
        <dbReference type="RuleBase" id="RU003733"/>
    </source>
</evidence>
<dbReference type="PANTHER" id="PTHR43095:SF5">
    <property type="entry name" value="XYLULOSE KINASE"/>
    <property type="match status" value="1"/>
</dbReference>
<dbReference type="EC" id="2.7.1.17" evidence="9"/>
<proteinExistence type="inferred from homology"/>
<dbReference type="InterPro" id="IPR018485">
    <property type="entry name" value="FGGY_C"/>
</dbReference>
<comment type="caution">
    <text evidence="12">The sequence shown here is derived from an EMBL/GenBank/DDBJ whole genome shotgun (WGS) entry which is preliminary data.</text>
</comment>
<evidence type="ECO:0000313" key="13">
    <source>
        <dbReference type="Proteomes" id="UP000272503"/>
    </source>
</evidence>
<dbReference type="PIRSF" id="PIRSF000538">
    <property type="entry name" value="GlpK"/>
    <property type="match status" value="1"/>
</dbReference>
<evidence type="ECO:0000313" key="12">
    <source>
        <dbReference type="EMBL" id="RLP75572.1"/>
    </source>
</evidence>
<dbReference type="GO" id="GO:0005524">
    <property type="term" value="F:ATP binding"/>
    <property type="evidence" value="ECO:0007669"/>
    <property type="project" value="UniProtKB-KW"/>
</dbReference>
<feature type="domain" description="Carbohydrate kinase FGGY C-terminal" evidence="11">
    <location>
        <begin position="270"/>
        <end position="452"/>
    </location>
</feature>
<keyword evidence="3 8" id="KW-0808">Transferase</keyword>
<organism evidence="12 13">
    <name type="scientific">Mycetocola tolaasinivorans</name>
    <dbReference type="NCBI Taxonomy" id="76635"/>
    <lineage>
        <taxon>Bacteria</taxon>
        <taxon>Bacillati</taxon>
        <taxon>Actinomycetota</taxon>
        <taxon>Actinomycetes</taxon>
        <taxon>Micrococcales</taxon>
        <taxon>Microbacteriaceae</taxon>
        <taxon>Mycetocola</taxon>
    </lineage>
</organism>
<dbReference type="EMBL" id="RCUX01000006">
    <property type="protein sequence ID" value="RLP75572.1"/>
    <property type="molecule type" value="Genomic_DNA"/>
</dbReference>
<dbReference type="Pfam" id="PF02782">
    <property type="entry name" value="FGGY_C"/>
    <property type="match status" value="1"/>
</dbReference>
<keyword evidence="4 9" id="KW-0547">Nucleotide-binding</keyword>
<keyword evidence="5 8" id="KW-0418">Kinase</keyword>
<evidence type="ECO:0000256" key="2">
    <source>
        <dbReference type="ARBA" id="ARBA00022629"/>
    </source>
</evidence>
<dbReference type="GO" id="GO:0005997">
    <property type="term" value="P:xylulose metabolic process"/>
    <property type="evidence" value="ECO:0007669"/>
    <property type="project" value="InterPro"/>
</dbReference>
<name>A0A3L7A877_9MICO</name>
<feature type="domain" description="Carbohydrate kinase FGGY N-terminal" evidence="10">
    <location>
        <begin position="17"/>
        <end position="262"/>
    </location>
</feature>
<keyword evidence="2 9" id="KW-0859">Xylose metabolism</keyword>
<keyword evidence="7 9" id="KW-0119">Carbohydrate metabolism</keyword>
<dbReference type="PROSITE" id="PS00445">
    <property type="entry name" value="FGGY_KINASES_2"/>
    <property type="match status" value="1"/>
</dbReference>
<dbReference type="Proteomes" id="UP000272503">
    <property type="component" value="Unassembled WGS sequence"/>
</dbReference>
<keyword evidence="6 9" id="KW-0067">ATP-binding</keyword>
<dbReference type="OrthoDB" id="9805576at2"/>
<evidence type="ECO:0000256" key="4">
    <source>
        <dbReference type="ARBA" id="ARBA00022741"/>
    </source>
</evidence>
<evidence type="ECO:0000256" key="3">
    <source>
        <dbReference type="ARBA" id="ARBA00022679"/>
    </source>
</evidence>
<dbReference type="InterPro" id="IPR000577">
    <property type="entry name" value="Carb_kinase_FGGY"/>
</dbReference>
<evidence type="ECO:0000259" key="10">
    <source>
        <dbReference type="Pfam" id="PF00370"/>
    </source>
</evidence>
<keyword evidence="13" id="KW-1185">Reference proteome</keyword>
<dbReference type="RefSeq" id="WP_121648544.1">
    <property type="nucleotide sequence ID" value="NZ_RCUX01000006.1"/>
</dbReference>
<dbReference type="Pfam" id="PF00370">
    <property type="entry name" value="FGGY_N"/>
    <property type="match status" value="1"/>
</dbReference>
<dbReference type="CDD" id="cd07809">
    <property type="entry name" value="ASKHA_NBD_FGGY_BaXK-like"/>
    <property type="match status" value="1"/>
</dbReference>
<dbReference type="GO" id="GO:0004856">
    <property type="term" value="F:D-xylulokinase activity"/>
    <property type="evidence" value="ECO:0007669"/>
    <property type="project" value="UniProtKB-EC"/>
</dbReference>
<evidence type="ECO:0000256" key="5">
    <source>
        <dbReference type="ARBA" id="ARBA00022777"/>
    </source>
</evidence>
<dbReference type="GO" id="GO:0042732">
    <property type="term" value="P:D-xylose metabolic process"/>
    <property type="evidence" value="ECO:0007669"/>
    <property type="project" value="UniProtKB-KW"/>
</dbReference>
<dbReference type="InterPro" id="IPR050406">
    <property type="entry name" value="FGGY_Carb_Kinase"/>
</dbReference>
<dbReference type="AlphaFoldDB" id="A0A3L7A877"/>
<dbReference type="InterPro" id="IPR043129">
    <property type="entry name" value="ATPase_NBD"/>
</dbReference>
<comment type="catalytic activity">
    <reaction evidence="9">
        <text>D-xylulose + ATP = D-xylulose 5-phosphate + ADP + H(+)</text>
        <dbReference type="Rhea" id="RHEA:10964"/>
        <dbReference type="ChEBI" id="CHEBI:15378"/>
        <dbReference type="ChEBI" id="CHEBI:17140"/>
        <dbReference type="ChEBI" id="CHEBI:30616"/>
        <dbReference type="ChEBI" id="CHEBI:57737"/>
        <dbReference type="ChEBI" id="CHEBI:456216"/>
        <dbReference type="EC" id="2.7.1.17"/>
    </reaction>
</comment>
<evidence type="ECO:0000256" key="7">
    <source>
        <dbReference type="ARBA" id="ARBA00023277"/>
    </source>
</evidence>
<dbReference type="SUPFAM" id="SSF53067">
    <property type="entry name" value="Actin-like ATPase domain"/>
    <property type="match status" value="2"/>
</dbReference>
<reference evidence="12 13" key="1">
    <citation type="submission" date="2018-10" db="EMBL/GenBank/DDBJ databases">
        <authorList>
            <person name="Li J."/>
        </authorList>
    </citation>
    <scope>NUCLEOTIDE SEQUENCE [LARGE SCALE GENOMIC DNA]</scope>
    <source>
        <strain evidence="12 13">IF 016277</strain>
    </source>
</reference>
<dbReference type="InterPro" id="IPR018484">
    <property type="entry name" value="FGGY_N"/>
</dbReference>
<sequence length="504" mass="53081">MSPRIDSLAPAERARVVAGVDTSTQSTTVVLRDAESGAVLTSASAPHPATFPPLSEQDPAAWWDALVLAFSRAREAAGVDPEQIVAVSVAGQCHGLVALDSAGAVIRPAKLWNDTTSAPDAEHLRELLAPSEWITRTGTVVNAAFTISKIAWFKRTEPAAYARLATVLLPHDWITFRLTGAFVTDRSEASGTGYFDAQRNVYDYDLLALVDAERDWTTALPAVLGPEQLAGTVTPEAALALGISPLAVVGPGAGDQHAGAVGLGARPGDAVVVLGTSGVVYTVTEDPATEAEGIVNRVADAAGGFQPLICTLNAAKVTDTVARILGVDHDELGRLALESRRREDRAVFATYLDGERTPDLPNARGVLSGIDAELDRGEFALAAYEGVIFGLVRGMRRIERLGINLGERLIVIGGGAASPAYRQVLADLTGRPVLLPDEREVVGMGAAVQAAAVLHGTTIAAQRERWAPGLHEAALPRPDSTLDAVWNRYLTTADWRGADRPATA</sequence>
<dbReference type="Gene3D" id="3.30.420.40">
    <property type="match status" value="2"/>
</dbReference>
<evidence type="ECO:0000256" key="9">
    <source>
        <dbReference type="RuleBase" id="RU364073"/>
    </source>
</evidence>
<evidence type="ECO:0000256" key="6">
    <source>
        <dbReference type="ARBA" id="ARBA00022840"/>
    </source>
</evidence>
<evidence type="ECO:0000259" key="11">
    <source>
        <dbReference type="Pfam" id="PF02782"/>
    </source>
</evidence>
<dbReference type="PANTHER" id="PTHR43095">
    <property type="entry name" value="SUGAR KINASE"/>
    <property type="match status" value="1"/>
</dbReference>
<protein>
    <recommendedName>
        <fullName evidence="9">Xylulose kinase</fullName>
        <shortName evidence="9">Xylulokinase</shortName>
        <ecNumber evidence="9">2.7.1.17</ecNumber>
    </recommendedName>
</protein>
<dbReference type="InterPro" id="IPR018483">
    <property type="entry name" value="Carb_kinase_FGGY_CS"/>
</dbReference>
<comment type="similarity">
    <text evidence="1 8">Belongs to the FGGY kinase family.</text>
</comment>
<dbReference type="InterPro" id="IPR006000">
    <property type="entry name" value="Xylulokinase"/>
</dbReference>
<gene>
    <name evidence="9 12" type="primary">xylB</name>
    <name evidence="12" type="ORF">D9V32_08850</name>
</gene>
<evidence type="ECO:0000256" key="1">
    <source>
        <dbReference type="ARBA" id="ARBA00009156"/>
    </source>
</evidence>